<dbReference type="EMBL" id="BKCJ010004826">
    <property type="protein sequence ID" value="GEU63315.1"/>
    <property type="molecule type" value="Genomic_DNA"/>
</dbReference>
<feature type="region of interest" description="Disordered" evidence="1">
    <location>
        <begin position="503"/>
        <end position="525"/>
    </location>
</feature>
<dbReference type="AlphaFoldDB" id="A0A6L2LT82"/>
<feature type="compositionally biased region" description="Pro residues" evidence="1">
    <location>
        <begin position="511"/>
        <end position="525"/>
    </location>
</feature>
<gene>
    <name evidence="4" type="ORF">Tci_035293</name>
</gene>
<dbReference type="Pfam" id="PF25597">
    <property type="entry name" value="SH3_retrovirus"/>
    <property type="match status" value="1"/>
</dbReference>
<feature type="chain" id="PRO_5027100049" evidence="2">
    <location>
        <begin position="21"/>
        <end position="525"/>
    </location>
</feature>
<evidence type="ECO:0000256" key="1">
    <source>
        <dbReference type="SAM" id="MobiDB-lite"/>
    </source>
</evidence>
<proteinExistence type="predicted"/>
<dbReference type="InterPro" id="IPR057670">
    <property type="entry name" value="SH3_retrovirus"/>
</dbReference>
<feature type="signal peptide" evidence="2">
    <location>
        <begin position="1"/>
        <end position="20"/>
    </location>
</feature>
<comment type="caution">
    <text evidence="4">The sequence shown here is derived from an EMBL/GenBank/DDBJ whole genome shotgun (WGS) entry which is preliminary data.</text>
</comment>
<name>A0A6L2LT82_TANCI</name>
<accession>A0A6L2LT82</accession>
<sequence>MFSAIPIVYWLMLAPRSANATYSTELATMHEIRKLPVSPNLDLSRTSHNWACQLGHQRGVLVERKECPLDVRSFGFHLLVGGLAKFLNSYRSSFLGNLLPYNLHRRYEKTFWAAQKVSSRAAETASRAAETARRAAGGYRWVARDEQAGSDGQPGGPNTYEELTEQEKLQDDCDDQVKLLKQATELSQQERECKLYNEFDRFTSVKGESLHEYYLRFAQLMNDMHTIGMTMQQVQVNTKFLNSLPHEWSKFVNDFKLAKNMHTSNYDQLYAYPSQHEAHATETDDLDAFDSDCDEAPGATTVLMANLSSYNSDVIYEIESVAVQDTTSTEQQNAVIISVFDEITNCVAKMFKLDIEPLFSKLKNHKEAHEDYLKKTKEHTNTLRRIVKQARKLNPSDPYLEYACRLNRPLVLRLRILQAYDLTSLSAHQLCRKISCEDLGKLKPKADNGIFIDYASAKKAYQIYNKQTRQIMKTFHVDFDELISMASKKSSSGPALHEMTHGTISSGIVQKPPPSTPYVPPTKND</sequence>
<protein>
    <submittedName>
        <fullName evidence="4">Retrovirus-related Pol polyprotein from transposon TNT 1-94</fullName>
    </submittedName>
</protein>
<evidence type="ECO:0000256" key="2">
    <source>
        <dbReference type="SAM" id="SignalP"/>
    </source>
</evidence>
<reference evidence="4" key="1">
    <citation type="journal article" date="2019" name="Sci. Rep.">
        <title>Draft genome of Tanacetum cinerariifolium, the natural source of mosquito coil.</title>
        <authorList>
            <person name="Yamashiro T."/>
            <person name="Shiraishi A."/>
            <person name="Satake H."/>
            <person name="Nakayama K."/>
        </authorList>
    </citation>
    <scope>NUCLEOTIDE SEQUENCE</scope>
</reference>
<keyword evidence="2" id="KW-0732">Signal</keyword>
<evidence type="ECO:0000313" key="4">
    <source>
        <dbReference type="EMBL" id="GEU63315.1"/>
    </source>
</evidence>
<organism evidence="4">
    <name type="scientific">Tanacetum cinerariifolium</name>
    <name type="common">Dalmatian daisy</name>
    <name type="synonym">Chrysanthemum cinerariifolium</name>
    <dbReference type="NCBI Taxonomy" id="118510"/>
    <lineage>
        <taxon>Eukaryota</taxon>
        <taxon>Viridiplantae</taxon>
        <taxon>Streptophyta</taxon>
        <taxon>Embryophyta</taxon>
        <taxon>Tracheophyta</taxon>
        <taxon>Spermatophyta</taxon>
        <taxon>Magnoliopsida</taxon>
        <taxon>eudicotyledons</taxon>
        <taxon>Gunneridae</taxon>
        <taxon>Pentapetalae</taxon>
        <taxon>asterids</taxon>
        <taxon>campanulids</taxon>
        <taxon>Asterales</taxon>
        <taxon>Asteraceae</taxon>
        <taxon>Asteroideae</taxon>
        <taxon>Anthemideae</taxon>
        <taxon>Anthemidinae</taxon>
        <taxon>Tanacetum</taxon>
    </lineage>
</organism>
<evidence type="ECO:0000259" key="3">
    <source>
        <dbReference type="Pfam" id="PF25597"/>
    </source>
</evidence>
<feature type="domain" description="Retroviral polymerase SH3-like" evidence="3">
    <location>
        <begin position="438"/>
        <end position="487"/>
    </location>
</feature>
<dbReference type="Pfam" id="PF14223">
    <property type="entry name" value="Retrotran_gag_2"/>
    <property type="match status" value="1"/>
</dbReference>